<evidence type="ECO:0000313" key="1">
    <source>
        <dbReference type="EMBL" id="PNG26561.1"/>
    </source>
</evidence>
<comment type="caution">
    <text evidence="1">The sequence shown here is derived from an EMBL/GenBank/DDBJ whole genome shotgun (WGS) entry which is preliminary data.</text>
</comment>
<sequence length="73" mass="8480">MIDWLGPCSRRRRTWSGAPSLLEFCDARFPSQPVFGRLAQNRVMPLAGDCHHQWLLRKARNNPEAERVRDYAA</sequence>
<proteinExistence type="predicted"/>
<dbReference type="Proteomes" id="UP000236286">
    <property type="component" value="Unassembled WGS sequence"/>
</dbReference>
<accession>A0A2J7TIG4</accession>
<gene>
    <name evidence="1" type="ORF">CR492_07675</name>
</gene>
<name>A0A2J7TIG4_METSI</name>
<dbReference type="AlphaFoldDB" id="A0A2J7TIG4"/>
<organism evidence="1 2">
    <name type="scientific">Methylocella silvestris</name>
    <dbReference type="NCBI Taxonomy" id="199596"/>
    <lineage>
        <taxon>Bacteria</taxon>
        <taxon>Pseudomonadati</taxon>
        <taxon>Pseudomonadota</taxon>
        <taxon>Alphaproteobacteria</taxon>
        <taxon>Hyphomicrobiales</taxon>
        <taxon>Beijerinckiaceae</taxon>
        <taxon>Methylocella</taxon>
    </lineage>
</organism>
<dbReference type="EMBL" id="PDZR01000006">
    <property type="protein sequence ID" value="PNG26561.1"/>
    <property type="molecule type" value="Genomic_DNA"/>
</dbReference>
<reference evidence="1 2" key="1">
    <citation type="submission" date="2017-10" db="EMBL/GenBank/DDBJ databases">
        <title>Genome announcement of Methylocella silvestris TVC from permafrost.</title>
        <authorList>
            <person name="Wang J."/>
            <person name="Geng K."/>
            <person name="Ul-Haque F."/>
            <person name="Crombie A.T."/>
            <person name="Street L.E."/>
            <person name="Wookey P.A."/>
            <person name="Murrell J.C."/>
            <person name="Pratscher J."/>
        </authorList>
    </citation>
    <scope>NUCLEOTIDE SEQUENCE [LARGE SCALE GENOMIC DNA]</scope>
    <source>
        <strain evidence="1 2">TVC</strain>
    </source>
</reference>
<protein>
    <submittedName>
        <fullName evidence="1">Uncharacterized protein</fullName>
    </submittedName>
</protein>
<evidence type="ECO:0000313" key="2">
    <source>
        <dbReference type="Proteomes" id="UP000236286"/>
    </source>
</evidence>